<feature type="region of interest" description="Disordered" evidence="1">
    <location>
        <begin position="152"/>
        <end position="179"/>
    </location>
</feature>
<keyword evidence="3" id="KW-1185">Reference proteome</keyword>
<proteinExistence type="predicted"/>
<dbReference type="EMBL" id="JANJYJ010000003">
    <property type="protein sequence ID" value="KAK3222249.1"/>
    <property type="molecule type" value="Genomic_DNA"/>
</dbReference>
<gene>
    <name evidence="2" type="ORF">Dsin_009274</name>
</gene>
<evidence type="ECO:0000256" key="1">
    <source>
        <dbReference type="SAM" id="MobiDB-lite"/>
    </source>
</evidence>
<sequence>MVATRNWVGYVERPPWPNMRVVAESYSSIIPERFINGGVVLVQGVAVYITPDAITQYFAAPDVQVNDDRGIEWIEVIGQYQGRLAAVLRMDGQEEWNQLASIEEVRSIVSWFSVASGSGAHFQTSAPESDFHAGGGSGFYQQDFRYGTPKMHYHDEEQRDPDLDQGTGVLHFSDEDGGS</sequence>
<evidence type="ECO:0000313" key="3">
    <source>
        <dbReference type="Proteomes" id="UP001281410"/>
    </source>
</evidence>
<reference evidence="2" key="1">
    <citation type="journal article" date="2023" name="Plant J.">
        <title>Genome sequences and population genomics provide insights into the demographic history, inbreeding, and mutation load of two 'living fossil' tree species of Dipteronia.</title>
        <authorList>
            <person name="Feng Y."/>
            <person name="Comes H.P."/>
            <person name="Chen J."/>
            <person name="Zhu S."/>
            <person name="Lu R."/>
            <person name="Zhang X."/>
            <person name="Li P."/>
            <person name="Qiu J."/>
            <person name="Olsen K.M."/>
            <person name="Qiu Y."/>
        </authorList>
    </citation>
    <scope>NUCLEOTIDE SEQUENCE</scope>
    <source>
        <strain evidence="2">NBL</strain>
    </source>
</reference>
<dbReference type="AlphaFoldDB" id="A0AAE0EBS3"/>
<accession>A0AAE0EBS3</accession>
<comment type="caution">
    <text evidence="2">The sequence shown here is derived from an EMBL/GenBank/DDBJ whole genome shotgun (WGS) entry which is preliminary data.</text>
</comment>
<name>A0AAE0EBS3_9ROSI</name>
<feature type="compositionally biased region" description="Basic and acidic residues" evidence="1">
    <location>
        <begin position="152"/>
        <end position="162"/>
    </location>
</feature>
<evidence type="ECO:0000313" key="2">
    <source>
        <dbReference type="EMBL" id="KAK3222249.1"/>
    </source>
</evidence>
<organism evidence="2 3">
    <name type="scientific">Dipteronia sinensis</name>
    <dbReference type="NCBI Taxonomy" id="43782"/>
    <lineage>
        <taxon>Eukaryota</taxon>
        <taxon>Viridiplantae</taxon>
        <taxon>Streptophyta</taxon>
        <taxon>Embryophyta</taxon>
        <taxon>Tracheophyta</taxon>
        <taxon>Spermatophyta</taxon>
        <taxon>Magnoliopsida</taxon>
        <taxon>eudicotyledons</taxon>
        <taxon>Gunneridae</taxon>
        <taxon>Pentapetalae</taxon>
        <taxon>rosids</taxon>
        <taxon>malvids</taxon>
        <taxon>Sapindales</taxon>
        <taxon>Sapindaceae</taxon>
        <taxon>Hippocastanoideae</taxon>
        <taxon>Acereae</taxon>
        <taxon>Dipteronia</taxon>
    </lineage>
</organism>
<protein>
    <submittedName>
        <fullName evidence="2">Uncharacterized protein</fullName>
    </submittedName>
</protein>
<dbReference type="Proteomes" id="UP001281410">
    <property type="component" value="Unassembled WGS sequence"/>
</dbReference>